<dbReference type="AlphaFoldDB" id="A0A5S3WEZ7"/>
<evidence type="ECO:0000313" key="1">
    <source>
        <dbReference type="EMBL" id="TMP22739.1"/>
    </source>
</evidence>
<accession>A0A5S3WEZ7</accession>
<organism evidence="1 2">
    <name type="scientific">Pseudoalteromonas rubra</name>
    <dbReference type="NCBI Taxonomy" id="43658"/>
    <lineage>
        <taxon>Bacteria</taxon>
        <taxon>Pseudomonadati</taxon>
        <taxon>Pseudomonadota</taxon>
        <taxon>Gammaproteobacteria</taxon>
        <taxon>Alteromonadales</taxon>
        <taxon>Pseudoalteromonadaceae</taxon>
        <taxon>Pseudoalteromonas</taxon>
    </lineage>
</organism>
<gene>
    <name evidence="1" type="ORF">CWB99_23845</name>
</gene>
<dbReference type="EMBL" id="PNCI01000120">
    <property type="protein sequence ID" value="TMP22739.1"/>
    <property type="molecule type" value="Genomic_DNA"/>
</dbReference>
<reference evidence="2" key="2">
    <citation type="submission" date="2019-06" db="EMBL/GenBank/DDBJ databases">
        <title>Co-occurence of chitin degradation, pigmentation and bioactivity in marine Pseudoalteromonas.</title>
        <authorList>
            <person name="Sonnenschein E.C."/>
            <person name="Bech P.K."/>
        </authorList>
    </citation>
    <scope>NUCLEOTIDE SEQUENCE [LARGE SCALE GENOMIC DNA]</scope>
    <source>
        <strain evidence="2">S2676</strain>
    </source>
</reference>
<evidence type="ECO:0000313" key="2">
    <source>
        <dbReference type="Proteomes" id="UP000310249"/>
    </source>
</evidence>
<dbReference type="Proteomes" id="UP000310249">
    <property type="component" value="Unassembled WGS sequence"/>
</dbReference>
<protein>
    <submittedName>
        <fullName evidence="1">Uncharacterized protein</fullName>
    </submittedName>
</protein>
<reference evidence="1 2" key="1">
    <citation type="submission" date="2018-01" db="EMBL/GenBank/DDBJ databases">
        <authorList>
            <person name="Paulsen S."/>
            <person name="Gram L.K."/>
        </authorList>
    </citation>
    <scope>NUCLEOTIDE SEQUENCE [LARGE SCALE GENOMIC DNA]</scope>
    <source>
        <strain evidence="1 2">S2676</strain>
    </source>
</reference>
<sequence>MKKLFLVFVALCLFGCSSIPISTMLKYRNFDERSFTALNPSQIRSKIKVSKPFTLNMEKMNLSLSLENEKGISHFTFPLILEKQDRIDAQEGFFSSEPAKTEYTFRLSELAVNNFLKTQNLLSQEAQQKISFSIGAGFNEEPEEGQTVHISISLKLDDKDGYFTLIDEAEVELGQNG</sequence>
<proteinExistence type="predicted"/>
<comment type="caution">
    <text evidence="1">The sequence shown here is derived from an EMBL/GenBank/DDBJ whole genome shotgun (WGS) entry which is preliminary data.</text>
</comment>
<dbReference type="OrthoDB" id="6335119at2"/>
<dbReference type="RefSeq" id="WP_138553577.1">
    <property type="nucleotide sequence ID" value="NZ_PNCH01000080.1"/>
</dbReference>
<name>A0A5S3WEZ7_9GAMM</name>